<organism evidence="4 5">
    <name type="scientific">Fodinibius salinus</name>
    <dbReference type="NCBI Taxonomy" id="860790"/>
    <lineage>
        <taxon>Bacteria</taxon>
        <taxon>Pseudomonadati</taxon>
        <taxon>Balneolota</taxon>
        <taxon>Balneolia</taxon>
        <taxon>Balneolales</taxon>
        <taxon>Balneolaceae</taxon>
        <taxon>Fodinibius</taxon>
    </lineage>
</organism>
<proteinExistence type="inferred from homology"/>
<keyword evidence="5" id="KW-1185">Reference proteome</keyword>
<dbReference type="PANTHER" id="PTHR28004">
    <property type="entry name" value="ZGC:162816-RELATED"/>
    <property type="match status" value="1"/>
</dbReference>
<evidence type="ECO:0000313" key="4">
    <source>
        <dbReference type="EMBL" id="TYP95313.1"/>
    </source>
</evidence>
<dbReference type="GO" id="GO:0036088">
    <property type="term" value="P:D-serine catabolic process"/>
    <property type="evidence" value="ECO:0007669"/>
    <property type="project" value="TreeGrafter"/>
</dbReference>
<name>A0A5D3YQP8_9BACT</name>
<dbReference type="PANTHER" id="PTHR28004:SF2">
    <property type="entry name" value="D-SERINE DEHYDRATASE"/>
    <property type="match status" value="1"/>
</dbReference>
<dbReference type="InterPro" id="IPR026956">
    <property type="entry name" value="D-ser_dehydrat-like_dom"/>
</dbReference>
<dbReference type="Pfam" id="PF01168">
    <property type="entry name" value="Ala_racemase_N"/>
    <property type="match status" value="1"/>
</dbReference>
<dbReference type="InterPro" id="IPR029066">
    <property type="entry name" value="PLP-binding_barrel"/>
</dbReference>
<sequence length="362" mass="40937">MLSKPTLILDSDICKQNIARMAEKADQNDMQFKPHMKTHQCAEVGEWMKDCGVEAITVSSVKMAHYFAKNNWDKITIAMPAHPDQISTIDDLAEEQAITLLVNHPKIAREIDKKLSHDIQVFIEFDSGAHRTGLTIDQKAEIETLIKTLDSCTKLRWKGFYSHPGHSYDAHSSKQVKAIHQEVLKQCEKLRNAFEPTDRKIEICIGDTPCCSVGSEFKAIDAISPGNFVFYDLMQYQIGSCEISNIAVAMQCPIIDNYPERSEIVIHGGAIHFSKETLLSEGISHYGMLAETTNDGHHWKIKEPVSYLKKLSQEHGVIHCSTTDQYNIGDRLTILPVHSCLSAHLMGQFRLNKQMNHYINQM</sequence>
<dbReference type="RefSeq" id="WP_148897984.1">
    <property type="nucleotide sequence ID" value="NZ_VNHY01000001.1"/>
</dbReference>
<reference evidence="4 5" key="1">
    <citation type="submission" date="2019-07" db="EMBL/GenBank/DDBJ databases">
        <title>Genomic Encyclopedia of Archaeal and Bacterial Type Strains, Phase II (KMG-II): from individual species to whole genera.</title>
        <authorList>
            <person name="Goeker M."/>
        </authorList>
    </citation>
    <scope>NUCLEOTIDE SEQUENCE [LARGE SCALE GENOMIC DNA]</scope>
    <source>
        <strain evidence="4 5">DSM 21935</strain>
    </source>
</reference>
<dbReference type="Proteomes" id="UP000324595">
    <property type="component" value="Unassembled WGS sequence"/>
</dbReference>
<feature type="domain" description="D-serine dehydratase-like" evidence="3">
    <location>
        <begin position="247"/>
        <end position="353"/>
    </location>
</feature>
<evidence type="ECO:0000256" key="1">
    <source>
        <dbReference type="ARBA" id="ARBA00005323"/>
    </source>
</evidence>
<dbReference type="Pfam" id="PF14031">
    <property type="entry name" value="D-ser_dehydrat"/>
    <property type="match status" value="1"/>
</dbReference>
<evidence type="ECO:0000259" key="3">
    <source>
        <dbReference type="SMART" id="SM01119"/>
    </source>
</evidence>
<dbReference type="SMART" id="SM01119">
    <property type="entry name" value="D-ser_dehydrat"/>
    <property type="match status" value="1"/>
</dbReference>
<dbReference type="SUPFAM" id="SSF51419">
    <property type="entry name" value="PLP-binding barrel"/>
    <property type="match status" value="1"/>
</dbReference>
<comment type="caution">
    <text evidence="4">The sequence shown here is derived from an EMBL/GenBank/DDBJ whole genome shotgun (WGS) entry which is preliminary data.</text>
</comment>
<dbReference type="Gene3D" id="2.40.37.20">
    <property type="entry name" value="D-serine dehydratase-like domain"/>
    <property type="match status" value="1"/>
</dbReference>
<accession>A0A5D3YQP8</accession>
<dbReference type="Gene3D" id="3.20.20.10">
    <property type="entry name" value="Alanine racemase"/>
    <property type="match status" value="1"/>
</dbReference>
<comment type="similarity">
    <text evidence="1">Belongs to the DSD1 family.</text>
</comment>
<gene>
    <name evidence="4" type="ORF">LX73_0611</name>
</gene>
<evidence type="ECO:0000313" key="5">
    <source>
        <dbReference type="Proteomes" id="UP000324595"/>
    </source>
</evidence>
<dbReference type="InterPro" id="IPR042208">
    <property type="entry name" value="D-ser_dehydrat-like_sf"/>
</dbReference>
<dbReference type="InterPro" id="IPR051466">
    <property type="entry name" value="D-amino_acid_metab_enzyme"/>
</dbReference>
<dbReference type="InterPro" id="IPR001608">
    <property type="entry name" value="Ala_racemase_N"/>
</dbReference>
<dbReference type="GO" id="GO:0008721">
    <property type="term" value="F:D-serine ammonia-lyase activity"/>
    <property type="evidence" value="ECO:0007669"/>
    <property type="project" value="TreeGrafter"/>
</dbReference>
<dbReference type="OrthoDB" id="9788869at2"/>
<keyword evidence="2" id="KW-0456">Lyase</keyword>
<dbReference type="EMBL" id="VNHY01000001">
    <property type="protein sequence ID" value="TYP95313.1"/>
    <property type="molecule type" value="Genomic_DNA"/>
</dbReference>
<dbReference type="AlphaFoldDB" id="A0A5D3YQP8"/>
<protein>
    <submittedName>
        <fullName evidence="4">D-serine deaminase, pyridoxal phosphate-dependent</fullName>
    </submittedName>
</protein>
<evidence type="ECO:0000256" key="2">
    <source>
        <dbReference type="ARBA" id="ARBA00023239"/>
    </source>
</evidence>